<dbReference type="InterPro" id="IPR032675">
    <property type="entry name" value="LRR_dom_sf"/>
</dbReference>
<dbReference type="PANTHER" id="PTHR33463">
    <property type="entry name" value="NB-ARC DOMAIN-CONTAINING PROTEIN-RELATED"/>
    <property type="match status" value="1"/>
</dbReference>
<evidence type="ECO:0000256" key="4">
    <source>
        <dbReference type="ARBA" id="ARBA00022840"/>
    </source>
</evidence>
<dbReference type="SUPFAM" id="SSF52058">
    <property type="entry name" value="L domain-like"/>
    <property type="match status" value="1"/>
</dbReference>
<dbReference type="AlphaFoldDB" id="A0A822Y6N5"/>
<protein>
    <recommendedName>
        <fullName evidence="5">AAA+ ATPase domain-containing protein</fullName>
    </recommendedName>
</protein>
<dbReference type="SMART" id="SM00382">
    <property type="entry name" value="AAA"/>
    <property type="match status" value="1"/>
</dbReference>
<dbReference type="Pfam" id="PF23598">
    <property type="entry name" value="LRR_14"/>
    <property type="match status" value="1"/>
</dbReference>
<comment type="similarity">
    <text evidence="1">Belongs to the disease resistance NB-LRR family.</text>
</comment>
<dbReference type="Gene3D" id="1.10.10.10">
    <property type="entry name" value="Winged helix-like DNA-binding domain superfamily/Winged helix DNA-binding domain"/>
    <property type="match status" value="1"/>
</dbReference>
<evidence type="ECO:0000313" key="7">
    <source>
        <dbReference type="Proteomes" id="UP000607653"/>
    </source>
</evidence>
<evidence type="ECO:0000256" key="1">
    <source>
        <dbReference type="ARBA" id="ARBA00008894"/>
    </source>
</evidence>
<evidence type="ECO:0000313" key="6">
    <source>
        <dbReference type="EMBL" id="DAD25268.1"/>
    </source>
</evidence>
<gene>
    <name evidence="6" type="ORF">HUJ06_026732</name>
</gene>
<reference evidence="6 7" key="1">
    <citation type="journal article" date="2020" name="Mol. Biol. Evol.">
        <title>Distinct Expression and Methylation Patterns for Genes with Different Fates following a Single Whole-Genome Duplication in Flowering Plants.</title>
        <authorList>
            <person name="Shi T."/>
            <person name="Rahmani R.S."/>
            <person name="Gugger P.F."/>
            <person name="Wang M."/>
            <person name="Li H."/>
            <person name="Zhang Y."/>
            <person name="Li Z."/>
            <person name="Wang Q."/>
            <person name="Van de Peer Y."/>
            <person name="Marchal K."/>
            <person name="Chen J."/>
        </authorList>
    </citation>
    <scope>NUCLEOTIDE SEQUENCE [LARGE SCALE GENOMIC DNA]</scope>
    <source>
        <tissue evidence="6">Leaf</tissue>
    </source>
</reference>
<evidence type="ECO:0000256" key="3">
    <source>
        <dbReference type="ARBA" id="ARBA00022821"/>
    </source>
</evidence>
<dbReference type="InterPro" id="IPR042197">
    <property type="entry name" value="Apaf_helical"/>
</dbReference>
<keyword evidence="2" id="KW-0677">Repeat</keyword>
<dbReference type="Pfam" id="PF00931">
    <property type="entry name" value="NB-ARC"/>
    <property type="match status" value="1"/>
</dbReference>
<proteinExistence type="inferred from homology"/>
<dbReference type="InterPro" id="IPR058922">
    <property type="entry name" value="WHD_DRP"/>
</dbReference>
<accession>A0A822Y6N5</accession>
<dbReference type="Gene3D" id="3.80.10.10">
    <property type="entry name" value="Ribonuclease Inhibitor"/>
    <property type="match status" value="2"/>
</dbReference>
<dbReference type="GO" id="GO:0006952">
    <property type="term" value="P:defense response"/>
    <property type="evidence" value="ECO:0007669"/>
    <property type="project" value="UniProtKB-KW"/>
</dbReference>
<dbReference type="InterPro" id="IPR055414">
    <property type="entry name" value="LRR_R13L4/SHOC2-like"/>
</dbReference>
<comment type="caution">
    <text evidence="6">The sequence shown here is derived from an EMBL/GenBank/DDBJ whole genome shotgun (WGS) entry which is preliminary data.</text>
</comment>
<dbReference type="GO" id="GO:0043531">
    <property type="term" value="F:ADP binding"/>
    <property type="evidence" value="ECO:0007669"/>
    <property type="project" value="InterPro"/>
</dbReference>
<dbReference type="Proteomes" id="UP000607653">
    <property type="component" value="Unassembled WGS sequence"/>
</dbReference>
<dbReference type="FunFam" id="3.40.50.300:FF:001091">
    <property type="entry name" value="Probable disease resistance protein At1g61300"/>
    <property type="match status" value="1"/>
</dbReference>
<name>A0A822Y6N5_NELNU</name>
<dbReference type="InterPro" id="IPR036388">
    <property type="entry name" value="WH-like_DNA-bd_sf"/>
</dbReference>
<dbReference type="FunFam" id="1.10.8.430:FF:000003">
    <property type="entry name" value="Probable disease resistance protein At5g66910"/>
    <property type="match status" value="1"/>
</dbReference>
<dbReference type="Gene3D" id="1.10.8.430">
    <property type="entry name" value="Helical domain of apoptotic protease-activating factors"/>
    <property type="match status" value="1"/>
</dbReference>
<keyword evidence="7" id="KW-1185">Reference proteome</keyword>
<evidence type="ECO:0000259" key="5">
    <source>
        <dbReference type="SMART" id="SM00382"/>
    </source>
</evidence>
<dbReference type="InterPro" id="IPR003593">
    <property type="entry name" value="AAA+_ATPase"/>
</dbReference>
<organism evidence="6 7">
    <name type="scientific">Nelumbo nucifera</name>
    <name type="common">Sacred lotus</name>
    <dbReference type="NCBI Taxonomy" id="4432"/>
    <lineage>
        <taxon>Eukaryota</taxon>
        <taxon>Viridiplantae</taxon>
        <taxon>Streptophyta</taxon>
        <taxon>Embryophyta</taxon>
        <taxon>Tracheophyta</taxon>
        <taxon>Spermatophyta</taxon>
        <taxon>Magnoliopsida</taxon>
        <taxon>Proteales</taxon>
        <taxon>Nelumbonaceae</taxon>
        <taxon>Nelumbo</taxon>
    </lineage>
</organism>
<evidence type="ECO:0000256" key="2">
    <source>
        <dbReference type="ARBA" id="ARBA00022737"/>
    </source>
</evidence>
<dbReference type="Pfam" id="PF23559">
    <property type="entry name" value="WHD_DRP"/>
    <property type="match status" value="1"/>
</dbReference>
<dbReference type="PRINTS" id="PR00364">
    <property type="entry name" value="DISEASERSIST"/>
</dbReference>
<dbReference type="InterPro" id="IPR002182">
    <property type="entry name" value="NB-ARC"/>
</dbReference>
<keyword evidence="3" id="KW-0611">Plant defense</keyword>
<dbReference type="GO" id="GO:0005524">
    <property type="term" value="F:ATP binding"/>
    <property type="evidence" value="ECO:0007669"/>
    <property type="project" value="UniProtKB-KW"/>
</dbReference>
<dbReference type="PANTHER" id="PTHR33463:SF220">
    <property type="entry name" value="NB-ARC DOMAIN-CONTAINING PROTEIN"/>
    <property type="match status" value="1"/>
</dbReference>
<dbReference type="Gene3D" id="3.40.50.300">
    <property type="entry name" value="P-loop containing nucleotide triphosphate hydrolases"/>
    <property type="match status" value="1"/>
</dbReference>
<keyword evidence="4" id="KW-0067">ATP-binding</keyword>
<dbReference type="SUPFAM" id="SSF52540">
    <property type="entry name" value="P-loop containing nucleoside triphosphate hydrolases"/>
    <property type="match status" value="1"/>
</dbReference>
<sequence>MAADSISLVLQCWACIEGPRRSAFVCKLEENHTSLNDMLGRLKNLVNDVKNKVEAAEVIRRMTRTEQVDGWLRRVEQKQGEAEDVLHQCSQRIANDCHCLGRYFPKNYFASYKLGRRVAQLLTEVDNLIKEGSSFFLSEVAYYRQIALSGEELPLPATIKGIDLMFDKMCKCIREDEAAGIIGLYGTGGVGKTTLLKKINNHFLLKTADNSDFDAVIWIVVSRELSTTQIRKKIGDQLGITRKDDTDQVAEATDIFRLLSRQKNKKFLLLLDDVWERVDLEEIGIPHPSTVTESNNKSKVIFTTRSEKVCGEMEAKKIFKVECLQDDEAWNLFEEKVGEDTLNCDPDIRQLARDVVKECGGLPLALITIGRAMASKRTRHEWEHAITVLQKSPAKFSGMEEKVFSILKYSYDALADDKVKSCFLYCSLFPEDYDIEIEGLIKYWIGEGFIKGNEEMREAMNEGYDIIETLKRACLLEPGWIDYFYRKKYVKMHDVIRDMALWIVNDFGRNDKKQHLVVRYEELMDKLIFKRQGANRIFMLPPRPPYNNSERDAEQQQIQDEVVVPPDEDYPNLIPIATFLATYGLGKEFPTSLFRSTKSLRVLGLSGFSFGKVKFPTEIVELAELEYLNLSRTNIKELPYELGKLRKLRYLNLYETRDLHVVSVEGIQKLLDLEYLNLFHSNFRDWEMDGRSRLMELFEALKHLTDFGVTISSDTCLQSWSNSYKLQKYTTGLCLENYKANSFRITTTTLEDMFLEKLEFYKCEKLRDISWRMETKKWSALRPERLLLHIVHLPKLEIIELPHMCLQNIQYIYINNCMVLEELTWLRHTHKLEELRLLNLPRLKRIINVEEMLIPFSNLKSIWLYHLPALEDIYPGALPLPCLKEIRLKECPKLKKLPFDSNTAKNDTLMRIEGSKEWWEALEWDDETIKSNFQKYFTEINSEK</sequence>
<keyword evidence="4" id="KW-0547">Nucleotide-binding</keyword>
<feature type="domain" description="AAA+ ATPase" evidence="5">
    <location>
        <begin position="178"/>
        <end position="334"/>
    </location>
</feature>
<dbReference type="FunFam" id="1.10.10.10:FF:000322">
    <property type="entry name" value="Probable disease resistance protein At1g63360"/>
    <property type="match status" value="1"/>
</dbReference>
<dbReference type="EMBL" id="DUZY01000001">
    <property type="protein sequence ID" value="DAD25268.1"/>
    <property type="molecule type" value="Genomic_DNA"/>
</dbReference>
<dbReference type="InterPro" id="IPR050905">
    <property type="entry name" value="Plant_NBS-LRR"/>
</dbReference>
<dbReference type="InterPro" id="IPR027417">
    <property type="entry name" value="P-loop_NTPase"/>
</dbReference>